<evidence type="ECO:0000259" key="1">
    <source>
        <dbReference type="Pfam" id="PF01636"/>
    </source>
</evidence>
<dbReference type="InterPro" id="IPR011009">
    <property type="entry name" value="Kinase-like_dom_sf"/>
</dbReference>
<dbReference type="InterPro" id="IPR002575">
    <property type="entry name" value="Aminoglycoside_PTrfase"/>
</dbReference>
<accession>A0ABU0TYE1</accession>
<dbReference type="Pfam" id="PF01636">
    <property type="entry name" value="APH"/>
    <property type="match status" value="1"/>
</dbReference>
<dbReference type="InterPro" id="IPR051678">
    <property type="entry name" value="AGP_Transferase"/>
</dbReference>
<dbReference type="PANTHER" id="PTHR21310">
    <property type="entry name" value="AMINOGLYCOSIDE PHOSPHOTRANSFERASE-RELATED-RELATED"/>
    <property type="match status" value="1"/>
</dbReference>
<gene>
    <name evidence="2" type="ORF">QE412_002550</name>
</gene>
<feature type="domain" description="Aminoglycoside phosphotransferase" evidence="1">
    <location>
        <begin position="37"/>
        <end position="246"/>
    </location>
</feature>
<dbReference type="Gene3D" id="3.90.1200.10">
    <property type="match status" value="1"/>
</dbReference>
<comment type="caution">
    <text evidence="2">The sequence shown here is derived from an EMBL/GenBank/DDBJ whole genome shotgun (WGS) entry which is preliminary data.</text>
</comment>
<keyword evidence="2" id="KW-0418">Kinase</keyword>
<evidence type="ECO:0000313" key="2">
    <source>
        <dbReference type="EMBL" id="MDQ1123977.1"/>
    </source>
</evidence>
<sequence length="281" mass="30015">MPETAYVAPDRSRIEPLVVSALRTAGHCAEPKSWRWIEHGSANLVVLAGDVAVRVGRTAAASAQSVRAQQLIDGLPALPFAVPRAVVDPLWDGDMVAVVQRRLDGIPHPGGHGEPAALETLLDALEDARIAELAPHLATPHAFMGAQRWHAVMVDEAIPLLAPAARDAARRAADALADLAPVRPVLVHGDLAGSNVLWHEGAVSGVIDWDLATAGDPAIDVAALAVWHGWDVIARVRPAEVVRRARVIAATHPLQVLCFTIVDRRPEPERLRAAERASARM</sequence>
<reference evidence="2 3" key="1">
    <citation type="submission" date="2023-07" db="EMBL/GenBank/DDBJ databases">
        <title>Functional and genomic diversity of the sorghum phyllosphere microbiome.</title>
        <authorList>
            <person name="Shade A."/>
        </authorList>
    </citation>
    <scope>NUCLEOTIDE SEQUENCE [LARGE SCALE GENOMIC DNA]</scope>
    <source>
        <strain evidence="2 3">SORGH_AS_1207</strain>
    </source>
</reference>
<protein>
    <submittedName>
        <fullName evidence="2">Aminoglycoside phosphotransferase (APT) family kinase protein</fullName>
    </submittedName>
</protein>
<proteinExistence type="predicted"/>
<dbReference type="GO" id="GO:0016301">
    <property type="term" value="F:kinase activity"/>
    <property type="evidence" value="ECO:0007669"/>
    <property type="project" value="UniProtKB-KW"/>
</dbReference>
<dbReference type="EMBL" id="JAUTBF010000001">
    <property type="protein sequence ID" value="MDQ1123977.1"/>
    <property type="molecule type" value="Genomic_DNA"/>
</dbReference>
<keyword evidence="3" id="KW-1185">Reference proteome</keyword>
<dbReference type="Proteomes" id="UP001226691">
    <property type="component" value="Unassembled WGS sequence"/>
</dbReference>
<name>A0ABU0TYE1_MICTR</name>
<dbReference type="RefSeq" id="WP_307484296.1">
    <property type="nucleotide sequence ID" value="NZ_JAUTBF010000001.1"/>
</dbReference>
<evidence type="ECO:0000313" key="3">
    <source>
        <dbReference type="Proteomes" id="UP001226691"/>
    </source>
</evidence>
<organism evidence="2 3">
    <name type="scientific">Microbacterium trichothecenolyticum</name>
    <name type="common">Aureobacterium trichothecenolyticum</name>
    <dbReference type="NCBI Taxonomy" id="69370"/>
    <lineage>
        <taxon>Bacteria</taxon>
        <taxon>Bacillati</taxon>
        <taxon>Actinomycetota</taxon>
        <taxon>Actinomycetes</taxon>
        <taxon>Micrococcales</taxon>
        <taxon>Microbacteriaceae</taxon>
        <taxon>Microbacterium</taxon>
    </lineage>
</organism>
<dbReference type="SUPFAM" id="SSF56112">
    <property type="entry name" value="Protein kinase-like (PK-like)"/>
    <property type="match status" value="1"/>
</dbReference>
<keyword evidence="2" id="KW-0808">Transferase</keyword>